<dbReference type="AlphaFoldDB" id="A0A366F986"/>
<dbReference type="EMBL" id="QNRK01000018">
    <property type="protein sequence ID" value="RBP10520.1"/>
    <property type="molecule type" value="Genomic_DNA"/>
</dbReference>
<dbReference type="PANTHER" id="PTHR35841">
    <property type="entry name" value="PHOSPHONATES-BINDING PERIPLASMIC PROTEIN"/>
    <property type="match status" value="1"/>
</dbReference>
<gene>
    <name evidence="1" type="ORF">DFR50_1186</name>
</gene>
<dbReference type="Gene3D" id="3.40.190.10">
    <property type="entry name" value="Periplasmic binding protein-like II"/>
    <property type="match status" value="2"/>
</dbReference>
<dbReference type="Proteomes" id="UP000253529">
    <property type="component" value="Unassembled WGS sequence"/>
</dbReference>
<dbReference type="Pfam" id="PF12974">
    <property type="entry name" value="Phosphonate-bd"/>
    <property type="match status" value="1"/>
</dbReference>
<dbReference type="OrthoDB" id="7353682at2"/>
<protein>
    <submittedName>
        <fullName evidence="1">ABC-type phosphate/phosphonate transport system substrate-binding protein</fullName>
    </submittedName>
</protein>
<reference evidence="1 2" key="1">
    <citation type="submission" date="2018-06" db="EMBL/GenBank/DDBJ databases">
        <title>Genomic Encyclopedia of Type Strains, Phase IV (KMG-IV): sequencing the most valuable type-strain genomes for metagenomic binning, comparative biology and taxonomic classification.</title>
        <authorList>
            <person name="Goeker M."/>
        </authorList>
    </citation>
    <scope>NUCLEOTIDE SEQUENCE [LARGE SCALE GENOMIC DNA]</scope>
    <source>
        <strain evidence="1 2">DSM 24875</strain>
    </source>
</reference>
<comment type="caution">
    <text evidence="1">The sequence shown here is derived from an EMBL/GenBank/DDBJ whole genome shotgun (WGS) entry which is preliminary data.</text>
</comment>
<accession>A0A366F986</accession>
<keyword evidence="2" id="KW-1185">Reference proteome</keyword>
<evidence type="ECO:0000313" key="1">
    <source>
        <dbReference type="EMBL" id="RBP10520.1"/>
    </source>
</evidence>
<dbReference type="PANTHER" id="PTHR35841:SF1">
    <property type="entry name" value="PHOSPHONATES-BINDING PERIPLASMIC PROTEIN"/>
    <property type="match status" value="1"/>
</dbReference>
<sequence length="271" mass="28247">MSAGAPVAALPMYDFPDLVPAHDALWRRIARGLAARGIDAPAALTRGRDLPGLWRDPGLIFSQTCGYPYVTALRDDLALIATPDYAFPGCAGADHRSFIVCAASDRRRRLEDFRGAIAAVNALDSNTGMNLFRAAIAPLSGGRPFFSEVRVTGAHAESLAAIADGSAGLAAIDCVTFGLIARHEPGLVSRIAIVAETEATPGLPFVLSAGLPAATLAAARAALFDALADPDIDEARRALGLTGARVLAAADYRRVLDPERAAEAMGYPTLG</sequence>
<organism evidence="1 2">
    <name type="scientific">Roseiarcus fermentans</name>
    <dbReference type="NCBI Taxonomy" id="1473586"/>
    <lineage>
        <taxon>Bacteria</taxon>
        <taxon>Pseudomonadati</taxon>
        <taxon>Pseudomonadota</taxon>
        <taxon>Alphaproteobacteria</taxon>
        <taxon>Hyphomicrobiales</taxon>
        <taxon>Roseiarcaceae</taxon>
        <taxon>Roseiarcus</taxon>
    </lineage>
</organism>
<proteinExistence type="predicted"/>
<dbReference type="RefSeq" id="WP_113890354.1">
    <property type="nucleotide sequence ID" value="NZ_QNRK01000018.1"/>
</dbReference>
<evidence type="ECO:0000313" key="2">
    <source>
        <dbReference type="Proteomes" id="UP000253529"/>
    </source>
</evidence>
<name>A0A366F986_9HYPH</name>
<dbReference type="SUPFAM" id="SSF53850">
    <property type="entry name" value="Periplasmic binding protein-like II"/>
    <property type="match status" value="1"/>
</dbReference>